<evidence type="ECO:0000313" key="2">
    <source>
        <dbReference type="EMBL" id="TKA22632.1"/>
    </source>
</evidence>
<keyword evidence="3" id="KW-1185">Reference proteome</keyword>
<feature type="region of interest" description="Disordered" evidence="1">
    <location>
        <begin position="37"/>
        <end position="82"/>
    </location>
</feature>
<dbReference type="Proteomes" id="UP000308549">
    <property type="component" value="Unassembled WGS sequence"/>
</dbReference>
<sequence length="486" mass="53289">MGDPQTAYSPTMPQGHSKWRDVGLVSSRSYSQAYHFHDRPLTKEEKRFHEKCTRPAASRTLTAPAALPAQEYQDKNDDDNVPLSVLRNGKLRDRLQRQQSCYSLNQPPAPPTTQSFSQQNAHMLASSNKHGQPSISSVILGEPYSAFSHVSFTRREAFAPAEAGRPVAARYRACHNQSIQRSLSTSGVSSTMRGPGNRHPAVGEYGHRLRENTGYPLVSNSGLAYREADHASPALACRLKTKGSLASLDYGRIGSCGVANKNSSVASSSSIESDRSSKNGQQGSSSEDSSPGQEDICVHLGGAHRVGPECNDSHQLRTRRTSLALEVQERLDRASRICSGLLSVHEHLAPNFRMQIQACIAERAAIQEWATLFATHGSPQPHLATQRIPEEDQVGTTEHLRRMVRVLEIKVDHVRATVVRNSALESLAAIERGSEGRRSGERSSSAAKLRRGEEVQPTIAEETEPESETESMLKGLGTKRRVCTNF</sequence>
<feature type="compositionally biased region" description="Polar residues" evidence="1">
    <location>
        <begin position="180"/>
        <end position="192"/>
    </location>
</feature>
<comment type="caution">
    <text evidence="2">The sequence shown here is derived from an EMBL/GenBank/DDBJ whole genome shotgun (WGS) entry which is preliminary data.</text>
</comment>
<evidence type="ECO:0000313" key="3">
    <source>
        <dbReference type="Proteomes" id="UP000308549"/>
    </source>
</evidence>
<feature type="compositionally biased region" description="Basic and acidic residues" evidence="1">
    <location>
        <begin position="37"/>
        <end position="53"/>
    </location>
</feature>
<feature type="region of interest" description="Disordered" evidence="1">
    <location>
        <begin position="102"/>
        <end position="133"/>
    </location>
</feature>
<name>A0A4U0TLM8_9PEZI</name>
<reference evidence="2 3" key="1">
    <citation type="submission" date="2017-03" db="EMBL/GenBank/DDBJ databases">
        <title>Genomes of endolithic fungi from Antarctica.</title>
        <authorList>
            <person name="Coleine C."/>
            <person name="Masonjones S."/>
            <person name="Stajich J.E."/>
        </authorList>
    </citation>
    <scope>NUCLEOTIDE SEQUENCE [LARGE SCALE GENOMIC DNA]</scope>
    <source>
        <strain evidence="2 3">CCFEE 6315</strain>
    </source>
</reference>
<dbReference type="OrthoDB" id="3923262at2759"/>
<feature type="compositionally biased region" description="Polar residues" evidence="1">
    <location>
        <begin position="278"/>
        <end position="292"/>
    </location>
</feature>
<feature type="compositionally biased region" description="Basic residues" evidence="1">
    <location>
        <begin position="477"/>
        <end position="486"/>
    </location>
</feature>
<organism evidence="2 3">
    <name type="scientific">Salinomyces thailandicus</name>
    <dbReference type="NCBI Taxonomy" id="706561"/>
    <lineage>
        <taxon>Eukaryota</taxon>
        <taxon>Fungi</taxon>
        <taxon>Dikarya</taxon>
        <taxon>Ascomycota</taxon>
        <taxon>Pezizomycotina</taxon>
        <taxon>Dothideomycetes</taxon>
        <taxon>Dothideomycetidae</taxon>
        <taxon>Mycosphaerellales</taxon>
        <taxon>Teratosphaeriaceae</taxon>
        <taxon>Salinomyces</taxon>
    </lineage>
</organism>
<feature type="compositionally biased region" description="Basic and acidic residues" evidence="1">
    <location>
        <begin position="432"/>
        <end position="441"/>
    </location>
</feature>
<accession>A0A4U0TLM8</accession>
<evidence type="ECO:0000256" key="1">
    <source>
        <dbReference type="SAM" id="MobiDB-lite"/>
    </source>
</evidence>
<feature type="region of interest" description="Disordered" evidence="1">
    <location>
        <begin position="261"/>
        <end position="296"/>
    </location>
</feature>
<proteinExistence type="predicted"/>
<dbReference type="EMBL" id="NAJL01000069">
    <property type="protein sequence ID" value="TKA22632.1"/>
    <property type="molecule type" value="Genomic_DNA"/>
</dbReference>
<protein>
    <submittedName>
        <fullName evidence="2">Uncharacterized protein</fullName>
    </submittedName>
</protein>
<dbReference type="AlphaFoldDB" id="A0A4U0TLM8"/>
<feature type="region of interest" description="Disordered" evidence="1">
    <location>
        <begin position="431"/>
        <end position="486"/>
    </location>
</feature>
<feature type="region of interest" description="Disordered" evidence="1">
    <location>
        <begin position="180"/>
        <end position="204"/>
    </location>
</feature>
<gene>
    <name evidence="2" type="ORF">B0A50_07641</name>
</gene>